<protein>
    <submittedName>
        <fullName evidence="2">Uncharacterized protein</fullName>
    </submittedName>
</protein>
<feature type="transmembrane region" description="Helical" evidence="1">
    <location>
        <begin position="170"/>
        <end position="197"/>
    </location>
</feature>
<feature type="transmembrane region" description="Helical" evidence="1">
    <location>
        <begin position="87"/>
        <end position="106"/>
    </location>
</feature>
<keyword evidence="1" id="KW-1133">Transmembrane helix</keyword>
<comment type="caution">
    <text evidence="2">The sequence shown here is derived from an EMBL/GenBank/DDBJ whole genome shotgun (WGS) entry which is preliminary data.</text>
</comment>
<feature type="transmembrane region" description="Helical" evidence="1">
    <location>
        <begin position="249"/>
        <end position="267"/>
    </location>
</feature>
<dbReference type="EMBL" id="JACIDU010000006">
    <property type="protein sequence ID" value="MBB4103180.1"/>
    <property type="molecule type" value="Genomic_DNA"/>
</dbReference>
<feature type="transmembrane region" description="Helical" evidence="1">
    <location>
        <begin position="404"/>
        <end position="429"/>
    </location>
</feature>
<evidence type="ECO:0000256" key="1">
    <source>
        <dbReference type="SAM" id="Phobius"/>
    </source>
</evidence>
<feature type="transmembrane region" description="Helical" evidence="1">
    <location>
        <begin position="321"/>
        <end position="343"/>
    </location>
</feature>
<name>A0A7W6K0X6_9HYPH</name>
<feature type="transmembrane region" description="Helical" evidence="1">
    <location>
        <begin position="59"/>
        <end position="75"/>
    </location>
</feature>
<accession>A0A7W6K0X6</accession>
<proteinExistence type="predicted"/>
<feature type="transmembrane region" description="Helical" evidence="1">
    <location>
        <begin position="12"/>
        <end position="29"/>
    </location>
</feature>
<dbReference type="Proteomes" id="UP000584824">
    <property type="component" value="Unassembled WGS sequence"/>
</dbReference>
<reference evidence="2 3" key="1">
    <citation type="submission" date="2020-08" db="EMBL/GenBank/DDBJ databases">
        <title>Genomic Encyclopedia of Type Strains, Phase IV (KMG-IV): sequencing the most valuable type-strain genomes for metagenomic binning, comparative biology and taxonomic classification.</title>
        <authorList>
            <person name="Goeker M."/>
        </authorList>
    </citation>
    <scope>NUCLEOTIDE SEQUENCE [LARGE SCALE GENOMIC DNA]</scope>
    <source>
        <strain evidence="2 3">DSM 26385</strain>
    </source>
</reference>
<keyword evidence="1" id="KW-0472">Membrane</keyword>
<dbReference type="AlphaFoldDB" id="A0A7W6K0X6"/>
<sequence length="461" mass="47652">MTVINGTGVSKTNALQLLTILLLVTGSFLERPELLAASAALAGLSIVLRWRVLLKLARFFFVLALLAAGGILLFQPQMSGLLWKATLQGVSFAALMMVLGMLRYPVRRSPTVRRASAFLVAYPPRSRYAAINIGAQFLSLLFNVGMIAMIGDLTRPKDGADGRTDPARRAMVIAAMRGAALVSIWSPIGLGFSIVAAGIPGLDAAAFLAVAALFTMIALLVTAFFPNLPSEATVPANAQRSPEKGDLPALLQTLGACALLLALAVGLHEAAGISFTLASVTVLPIFAALWLVLEPGDGDAGLGAELARSVSGLGDLTNESAIFLSANVIGAALSIFIGGLSVWQTVLAGGIPALPLLLACLLMIPLAAALFIPNSVFVVVMAQLLGPSPLGQDHPLSLALTLSVGWAAAISLSPISAMCLVTGSLCGVSSQRVAWVWNRRFVGILLALAAAAIALLHSAGQ</sequence>
<feature type="transmembrane region" description="Helical" evidence="1">
    <location>
        <begin position="204"/>
        <end position="225"/>
    </location>
</feature>
<organism evidence="2 3">
    <name type="scientific">Allorhizobium borbori</name>
    <dbReference type="NCBI Taxonomy" id="485907"/>
    <lineage>
        <taxon>Bacteria</taxon>
        <taxon>Pseudomonadati</taxon>
        <taxon>Pseudomonadota</taxon>
        <taxon>Alphaproteobacteria</taxon>
        <taxon>Hyphomicrobiales</taxon>
        <taxon>Rhizobiaceae</taxon>
        <taxon>Rhizobium/Agrobacterium group</taxon>
        <taxon>Allorhizobium</taxon>
    </lineage>
</organism>
<feature type="transmembrane region" description="Helical" evidence="1">
    <location>
        <begin position="441"/>
        <end position="460"/>
    </location>
</feature>
<gene>
    <name evidence="2" type="ORF">GGQ66_001737</name>
</gene>
<keyword evidence="3" id="KW-1185">Reference proteome</keyword>
<keyword evidence="1" id="KW-0812">Transmembrane</keyword>
<dbReference type="RefSeq" id="WP_183791473.1">
    <property type="nucleotide sequence ID" value="NZ_JACIDU010000006.1"/>
</dbReference>
<evidence type="ECO:0000313" key="3">
    <source>
        <dbReference type="Proteomes" id="UP000584824"/>
    </source>
</evidence>
<evidence type="ECO:0000313" key="2">
    <source>
        <dbReference type="EMBL" id="MBB4103180.1"/>
    </source>
</evidence>
<feature type="transmembrane region" description="Helical" evidence="1">
    <location>
        <begin position="35"/>
        <end position="52"/>
    </location>
</feature>
<feature type="transmembrane region" description="Helical" evidence="1">
    <location>
        <begin position="355"/>
        <end position="384"/>
    </location>
</feature>
<feature type="transmembrane region" description="Helical" evidence="1">
    <location>
        <begin position="274"/>
        <end position="293"/>
    </location>
</feature>
<feature type="transmembrane region" description="Helical" evidence="1">
    <location>
        <begin position="127"/>
        <end position="150"/>
    </location>
</feature>